<evidence type="ECO:0008006" key="3">
    <source>
        <dbReference type="Google" id="ProtNLM"/>
    </source>
</evidence>
<dbReference type="PRINTS" id="PR01210">
    <property type="entry name" value="GGTRANSPTASE"/>
</dbReference>
<dbReference type="Pfam" id="PF01019">
    <property type="entry name" value="G_glu_transpept"/>
    <property type="match status" value="1"/>
</dbReference>
<dbReference type="InterPro" id="IPR043137">
    <property type="entry name" value="GGT_ssub_C"/>
</dbReference>
<feature type="region of interest" description="Disordered" evidence="1">
    <location>
        <begin position="510"/>
        <end position="533"/>
    </location>
</feature>
<dbReference type="SUPFAM" id="SSF56235">
    <property type="entry name" value="N-terminal nucleophile aminohydrolases (Ntn hydrolases)"/>
    <property type="match status" value="1"/>
</dbReference>
<dbReference type="Gene3D" id="1.10.246.130">
    <property type="match status" value="1"/>
</dbReference>
<dbReference type="AlphaFoldDB" id="A0A0F9UMJ7"/>
<dbReference type="InterPro" id="IPR043138">
    <property type="entry name" value="GGT_lsub"/>
</dbReference>
<evidence type="ECO:0000256" key="1">
    <source>
        <dbReference type="SAM" id="MobiDB-lite"/>
    </source>
</evidence>
<dbReference type="Gene3D" id="3.60.20.40">
    <property type="match status" value="1"/>
</dbReference>
<feature type="compositionally biased region" description="Polar residues" evidence="1">
    <location>
        <begin position="523"/>
        <end position="533"/>
    </location>
</feature>
<gene>
    <name evidence="2" type="ORF">LCGC14_0588340</name>
</gene>
<sequence length="533" mass="57198">MTTHNIAFTASHFSATEAGISILKQGGTATEAMVAAAAAISVVYPHMNSIGGDSFWLIDNPNQKTPIAIDACGRAASNTSAYNTLTQIPERGGLSALTQAGTIRGWQKALELDEHAALPLSKILAPAIALAREGFTVTKSLQAGCEKLAAANNTNDAFKSLYIPNGKPLQAGQHFKNPKLAATFEHLAKQGLNAFYEGALANSFAADLAKAGSSITVSDIANTKAEVVTALNANLSGIDCYNLPAPTQGVHSLQIIGAVNKLKHKAKTDADWMHLIVEATKQSFTHRPTLWADPEVLGDDYKNALTDNRLSQLANNIDMTKAKKWPFSAEPGDTVWMAARDKNGQLVSFIQSIYWEFGSGILMSEGGFVWNNRGLSFSLNNEGIDADNNINALAPNKKPAHTLNPAMAKFSDGRRLAYGTMGGEGQPQTQAAVFAGYAWRNKSINQAISDPRWLLGRTWGDTSTNLKIEKGLVFHIEHELNQRDHDWVSVDNNNEMMGHAGAILDTPTSLEAATDPRSDGRATVTTAGTQCQK</sequence>
<reference evidence="2" key="1">
    <citation type="journal article" date="2015" name="Nature">
        <title>Complex archaea that bridge the gap between prokaryotes and eukaryotes.</title>
        <authorList>
            <person name="Spang A."/>
            <person name="Saw J.H."/>
            <person name="Jorgensen S.L."/>
            <person name="Zaremba-Niedzwiedzka K."/>
            <person name="Martijn J."/>
            <person name="Lind A.E."/>
            <person name="van Eijk R."/>
            <person name="Schleper C."/>
            <person name="Guy L."/>
            <person name="Ettema T.J."/>
        </authorList>
    </citation>
    <scope>NUCLEOTIDE SEQUENCE</scope>
</reference>
<dbReference type="InterPro" id="IPR029055">
    <property type="entry name" value="Ntn_hydrolases_N"/>
</dbReference>
<dbReference type="InterPro" id="IPR052896">
    <property type="entry name" value="GGT-like_enzyme"/>
</dbReference>
<dbReference type="EMBL" id="LAZR01000910">
    <property type="protein sequence ID" value="KKN54823.1"/>
    <property type="molecule type" value="Genomic_DNA"/>
</dbReference>
<name>A0A0F9UMJ7_9ZZZZ</name>
<proteinExistence type="predicted"/>
<accession>A0A0F9UMJ7</accession>
<dbReference type="PANTHER" id="PTHR43881">
    <property type="entry name" value="GAMMA-GLUTAMYLTRANSPEPTIDASE (AFU_ORTHOLOGUE AFUA_4G13580)"/>
    <property type="match status" value="1"/>
</dbReference>
<protein>
    <recommendedName>
        <fullName evidence="3">Gamma-glutamyltranspeptidase</fullName>
    </recommendedName>
</protein>
<organism evidence="2">
    <name type="scientific">marine sediment metagenome</name>
    <dbReference type="NCBI Taxonomy" id="412755"/>
    <lineage>
        <taxon>unclassified sequences</taxon>
        <taxon>metagenomes</taxon>
        <taxon>ecological metagenomes</taxon>
    </lineage>
</organism>
<comment type="caution">
    <text evidence="2">The sequence shown here is derived from an EMBL/GenBank/DDBJ whole genome shotgun (WGS) entry which is preliminary data.</text>
</comment>
<dbReference type="PANTHER" id="PTHR43881:SF5">
    <property type="entry name" value="GAMMA-GLUTAMYLTRANSPEPTIDASE"/>
    <property type="match status" value="1"/>
</dbReference>
<evidence type="ECO:0000313" key="2">
    <source>
        <dbReference type="EMBL" id="KKN54823.1"/>
    </source>
</evidence>